<evidence type="ECO:0000256" key="8">
    <source>
        <dbReference type="SAM" id="SignalP"/>
    </source>
</evidence>
<dbReference type="GO" id="GO:0071555">
    <property type="term" value="P:cell wall organization"/>
    <property type="evidence" value="ECO:0007669"/>
    <property type="project" value="UniProtKB-KW"/>
</dbReference>
<feature type="signal peptide" evidence="8">
    <location>
        <begin position="1"/>
        <end position="26"/>
    </location>
</feature>
<dbReference type="InterPro" id="IPR003770">
    <property type="entry name" value="MLTG-like"/>
</dbReference>
<proteinExistence type="predicted"/>
<evidence type="ECO:0000256" key="3">
    <source>
        <dbReference type="ARBA" id="ARBA00022989"/>
    </source>
</evidence>
<dbReference type="Proteomes" id="UP000824242">
    <property type="component" value="Unassembled WGS sequence"/>
</dbReference>
<dbReference type="AlphaFoldDB" id="A0A9D1ARF8"/>
<keyword evidence="1" id="KW-1003">Cell membrane</keyword>
<dbReference type="EMBL" id="DVGZ01000129">
    <property type="protein sequence ID" value="HIR48310.1"/>
    <property type="molecule type" value="Genomic_DNA"/>
</dbReference>
<feature type="chain" id="PRO_5039414759" evidence="8">
    <location>
        <begin position="27"/>
        <end position="278"/>
    </location>
</feature>
<dbReference type="Pfam" id="PF02618">
    <property type="entry name" value="YceG"/>
    <property type="match status" value="1"/>
</dbReference>
<keyword evidence="2" id="KW-0812">Transmembrane</keyword>
<evidence type="ECO:0000256" key="2">
    <source>
        <dbReference type="ARBA" id="ARBA00022692"/>
    </source>
</evidence>
<evidence type="ECO:0000256" key="4">
    <source>
        <dbReference type="ARBA" id="ARBA00023136"/>
    </source>
</evidence>
<keyword evidence="4" id="KW-0472">Membrane</keyword>
<reference evidence="9" key="2">
    <citation type="journal article" date="2021" name="PeerJ">
        <title>Extensive microbial diversity within the chicken gut microbiome revealed by metagenomics and culture.</title>
        <authorList>
            <person name="Gilroy R."/>
            <person name="Ravi A."/>
            <person name="Getino M."/>
            <person name="Pursley I."/>
            <person name="Horton D.L."/>
            <person name="Alikhan N.F."/>
            <person name="Baker D."/>
            <person name="Gharbi K."/>
            <person name="Hall N."/>
            <person name="Watson M."/>
            <person name="Adriaenssens E.M."/>
            <person name="Foster-Nyarko E."/>
            <person name="Jarju S."/>
            <person name="Secka A."/>
            <person name="Antonio M."/>
            <person name="Oren A."/>
            <person name="Chaudhuri R.R."/>
            <person name="La Ragione R."/>
            <person name="Hildebrand F."/>
            <person name="Pallen M.J."/>
        </authorList>
    </citation>
    <scope>NUCLEOTIDE SEQUENCE</scope>
    <source>
        <strain evidence="9">ChiSxjej1B13-7958</strain>
    </source>
</reference>
<keyword evidence="6" id="KW-0961">Cell wall biogenesis/degradation</keyword>
<dbReference type="PROSITE" id="PS51257">
    <property type="entry name" value="PROKAR_LIPOPROTEIN"/>
    <property type="match status" value="1"/>
</dbReference>
<keyword evidence="8" id="KW-0732">Signal</keyword>
<keyword evidence="3" id="KW-1133">Transmembrane helix</keyword>
<protein>
    <submittedName>
        <fullName evidence="9">Endolytic transglycosylase MltG</fullName>
    </submittedName>
</protein>
<dbReference type="NCBIfam" id="TIGR00247">
    <property type="entry name" value="endolytic transglycosylase MltG"/>
    <property type="match status" value="1"/>
</dbReference>
<reference evidence="9" key="1">
    <citation type="submission" date="2020-10" db="EMBL/GenBank/DDBJ databases">
        <authorList>
            <person name="Gilroy R."/>
        </authorList>
    </citation>
    <scope>NUCLEOTIDE SEQUENCE</scope>
    <source>
        <strain evidence="9">ChiSxjej1B13-7958</strain>
    </source>
</reference>
<organism evidence="9 10">
    <name type="scientific">Candidatus Caccousia avicola</name>
    <dbReference type="NCBI Taxonomy" id="2840721"/>
    <lineage>
        <taxon>Bacteria</taxon>
        <taxon>Bacillati</taxon>
        <taxon>Bacillota</taxon>
        <taxon>Clostridia</taxon>
        <taxon>Eubacteriales</taxon>
        <taxon>Oscillospiraceae</taxon>
        <taxon>Oscillospiraceae incertae sedis</taxon>
        <taxon>Candidatus Caccousia</taxon>
    </lineage>
</organism>
<dbReference type="GO" id="GO:0016829">
    <property type="term" value="F:lyase activity"/>
    <property type="evidence" value="ECO:0007669"/>
    <property type="project" value="UniProtKB-KW"/>
</dbReference>
<evidence type="ECO:0000256" key="1">
    <source>
        <dbReference type="ARBA" id="ARBA00022475"/>
    </source>
</evidence>
<evidence type="ECO:0000256" key="7">
    <source>
        <dbReference type="SAM" id="MobiDB-lite"/>
    </source>
</evidence>
<dbReference type="PANTHER" id="PTHR30518:SF2">
    <property type="entry name" value="ENDOLYTIC MUREIN TRANSGLYCOSYLASE"/>
    <property type="match status" value="1"/>
</dbReference>
<keyword evidence="5" id="KW-0456">Lyase</keyword>
<dbReference type="PANTHER" id="PTHR30518">
    <property type="entry name" value="ENDOLYTIC MUREIN TRANSGLYCOSYLASE"/>
    <property type="match status" value="1"/>
</dbReference>
<gene>
    <name evidence="9" type="primary">mltG</name>
    <name evidence="9" type="ORF">IAB89_11780</name>
</gene>
<comment type="caution">
    <text evidence="9">The sequence shown here is derived from an EMBL/GenBank/DDBJ whole genome shotgun (WGS) entry which is preliminary data.</text>
</comment>
<evidence type="ECO:0000313" key="10">
    <source>
        <dbReference type="Proteomes" id="UP000824242"/>
    </source>
</evidence>
<name>A0A9D1ARF8_9FIRM</name>
<evidence type="ECO:0000256" key="6">
    <source>
        <dbReference type="ARBA" id="ARBA00023316"/>
    </source>
</evidence>
<sequence>MRKLAVILLMTLLLLFAGCSAVPAFAPGEETSPASSGVSGASEDPESVPVPPVEEDTTVRVTIPEGFTVLQICQRLEESGVCSGQEFFEVSQSYEPSSFTVPEDENRPYKMEGYLFPATYEFEKNSDPTDVLIEMLNAYRYRAGDLTDEQLIIASIIERESRSAENAALVSSVIYNRLDAGMMLQMDSTREYINDAVTDSPYLTGDTSRFAELYNTYKCPALPAGPICCPGERAMEAARNPAESEYYYFFFGNDNENHYSTTYEEHVAAIEEYGVQYG</sequence>
<evidence type="ECO:0000313" key="9">
    <source>
        <dbReference type="EMBL" id="HIR48310.1"/>
    </source>
</evidence>
<feature type="region of interest" description="Disordered" evidence="7">
    <location>
        <begin position="30"/>
        <end position="55"/>
    </location>
</feature>
<dbReference type="Gene3D" id="3.30.1490.480">
    <property type="entry name" value="Endolytic murein transglycosylase"/>
    <property type="match status" value="1"/>
</dbReference>
<evidence type="ECO:0000256" key="5">
    <source>
        <dbReference type="ARBA" id="ARBA00023239"/>
    </source>
</evidence>
<accession>A0A9D1ARF8</accession>